<dbReference type="EMBL" id="CAJNOG010000538">
    <property type="protein sequence ID" value="CAF1287730.1"/>
    <property type="molecule type" value="Genomic_DNA"/>
</dbReference>
<reference evidence="4" key="1">
    <citation type="submission" date="2021-02" db="EMBL/GenBank/DDBJ databases">
        <authorList>
            <person name="Nowell W R."/>
        </authorList>
    </citation>
    <scope>NUCLEOTIDE SEQUENCE</scope>
</reference>
<feature type="region of interest" description="Disordered" evidence="2">
    <location>
        <begin position="172"/>
        <end position="192"/>
    </location>
</feature>
<accession>A0A815CUY5</accession>
<dbReference type="AlphaFoldDB" id="A0A815CUY5"/>
<feature type="coiled-coil region" evidence="1">
    <location>
        <begin position="92"/>
        <end position="119"/>
    </location>
</feature>
<organism evidence="4 5">
    <name type="scientific">Adineta steineri</name>
    <dbReference type="NCBI Taxonomy" id="433720"/>
    <lineage>
        <taxon>Eukaryota</taxon>
        <taxon>Metazoa</taxon>
        <taxon>Spiralia</taxon>
        <taxon>Gnathifera</taxon>
        <taxon>Rotifera</taxon>
        <taxon>Eurotatoria</taxon>
        <taxon>Bdelloidea</taxon>
        <taxon>Adinetida</taxon>
        <taxon>Adinetidae</taxon>
        <taxon>Adineta</taxon>
    </lineage>
</organism>
<feature type="compositionally biased region" description="Basic and acidic residues" evidence="2">
    <location>
        <begin position="172"/>
        <end position="191"/>
    </location>
</feature>
<dbReference type="Pfam" id="PF15743">
    <property type="entry name" value="SPATA1_C"/>
    <property type="match status" value="1"/>
</dbReference>
<evidence type="ECO:0000256" key="1">
    <source>
        <dbReference type="SAM" id="Coils"/>
    </source>
</evidence>
<dbReference type="InterPro" id="IPR031478">
    <property type="entry name" value="SPATA1_C"/>
</dbReference>
<protein>
    <recommendedName>
        <fullName evidence="3">Spermatogenesis-associated protein 1 C-terminal domain-containing protein</fullName>
    </recommendedName>
</protein>
<name>A0A815CUY5_9BILA</name>
<evidence type="ECO:0000313" key="5">
    <source>
        <dbReference type="Proteomes" id="UP000663845"/>
    </source>
</evidence>
<evidence type="ECO:0000313" key="4">
    <source>
        <dbReference type="EMBL" id="CAF1287730.1"/>
    </source>
</evidence>
<dbReference type="PANTHER" id="PTHR14421">
    <property type="entry name" value="SPERMATOGENESIS-ASSOCIATED PROTEIN 1"/>
    <property type="match status" value="1"/>
</dbReference>
<proteinExistence type="predicted"/>
<dbReference type="Proteomes" id="UP000663845">
    <property type="component" value="Unassembled WGS sequence"/>
</dbReference>
<comment type="caution">
    <text evidence="4">The sequence shown here is derived from an EMBL/GenBank/DDBJ whole genome shotgun (WGS) entry which is preliminary data.</text>
</comment>
<keyword evidence="1" id="KW-0175">Coiled coil</keyword>
<dbReference type="PANTHER" id="PTHR14421:SF3">
    <property type="entry name" value="SPERMATOGENESIS-ASSOCIATED PROTEIN 1"/>
    <property type="match status" value="1"/>
</dbReference>
<evidence type="ECO:0000256" key="2">
    <source>
        <dbReference type="SAM" id="MobiDB-lite"/>
    </source>
</evidence>
<feature type="domain" description="Spermatogenesis-associated protein 1 C-terminal" evidence="3">
    <location>
        <begin position="98"/>
        <end position="246"/>
    </location>
</feature>
<sequence length="258" mass="29782">MSNTINDPSRANQYRVTQQPEFVNNGIDSSPKPHGRPQSVSAALHASNLCDCLAYFCCCFCLCTICESDCNLCHGCDCDNCDDCGGCDCDPSESLRNHLQEVRKNCVDLKKNREEAISNLKSIYSRLTTRRKEARDLWKKKYFQEKKRNSPIEHRITELNTELDKIHKKIEEAYTNEPKHSAKTNQSKETETSENYLLQITRIQHEMQGLHQQIDQSKLRLTTDIKLRNQADNECRVLKHELDQTKINFNSIKSRIGI</sequence>
<dbReference type="InterPro" id="IPR039062">
    <property type="entry name" value="SPAT1"/>
</dbReference>
<gene>
    <name evidence="4" type="ORF">JYZ213_LOCUS31595</name>
</gene>
<evidence type="ECO:0000259" key="3">
    <source>
        <dbReference type="Pfam" id="PF15743"/>
    </source>
</evidence>